<feature type="transmembrane region" description="Helical" evidence="2">
    <location>
        <begin position="7"/>
        <end position="30"/>
    </location>
</feature>
<keyword evidence="2" id="KW-0472">Membrane</keyword>
<keyword evidence="2" id="KW-1133">Transmembrane helix</keyword>
<dbReference type="InterPro" id="IPR011990">
    <property type="entry name" value="TPR-like_helical_dom_sf"/>
</dbReference>
<protein>
    <recommendedName>
        <fullName evidence="5">Tetratricopeptide repeat-containing protein</fullName>
    </recommendedName>
</protein>
<dbReference type="Proteomes" id="UP000287853">
    <property type="component" value="Unassembled WGS sequence"/>
</dbReference>
<accession>A0A444IT90</accession>
<evidence type="ECO:0000256" key="2">
    <source>
        <dbReference type="SAM" id="Phobius"/>
    </source>
</evidence>
<proteinExistence type="predicted"/>
<dbReference type="EMBL" id="MTKO01000108">
    <property type="protein sequence ID" value="RWX43825.1"/>
    <property type="molecule type" value="Genomic_DNA"/>
</dbReference>
<organism evidence="3 4">
    <name type="scientific">Candidatus Electrothrix aarhusensis</name>
    <dbReference type="NCBI Taxonomy" id="1859131"/>
    <lineage>
        <taxon>Bacteria</taxon>
        <taxon>Pseudomonadati</taxon>
        <taxon>Thermodesulfobacteriota</taxon>
        <taxon>Desulfobulbia</taxon>
        <taxon>Desulfobulbales</taxon>
        <taxon>Desulfobulbaceae</taxon>
        <taxon>Candidatus Electrothrix</taxon>
    </lineage>
</organism>
<evidence type="ECO:0000313" key="3">
    <source>
        <dbReference type="EMBL" id="RWX43825.1"/>
    </source>
</evidence>
<dbReference type="Gene3D" id="1.25.40.10">
    <property type="entry name" value="Tetratricopeptide repeat domain"/>
    <property type="match status" value="1"/>
</dbReference>
<dbReference type="SUPFAM" id="SSF48452">
    <property type="entry name" value="TPR-like"/>
    <property type="match status" value="1"/>
</dbReference>
<keyword evidence="2" id="KW-0812">Transmembrane</keyword>
<feature type="transmembrane region" description="Helical" evidence="2">
    <location>
        <begin position="63"/>
        <end position="82"/>
    </location>
</feature>
<evidence type="ECO:0000256" key="1">
    <source>
        <dbReference type="SAM" id="MobiDB-lite"/>
    </source>
</evidence>
<gene>
    <name evidence="3" type="ORF">H206_03605</name>
</gene>
<name>A0A444IT90_9BACT</name>
<keyword evidence="4" id="KW-1185">Reference proteome</keyword>
<comment type="caution">
    <text evidence="3">The sequence shown here is derived from an EMBL/GenBank/DDBJ whole genome shotgun (WGS) entry which is preliminary data.</text>
</comment>
<feature type="region of interest" description="Disordered" evidence="1">
    <location>
        <begin position="96"/>
        <end position="124"/>
    </location>
</feature>
<evidence type="ECO:0008006" key="5">
    <source>
        <dbReference type="Google" id="ProtNLM"/>
    </source>
</evidence>
<dbReference type="AlphaFoldDB" id="A0A444IT90"/>
<sequence length="231" mass="25363">MPCSTEFLLYVTVYRLSVLAIGALSIYLGFRLFSRPPGQADFAEIASSAGVQAGEFKLRVTNFLPGIYFALFGTVLIGIMLWQGPPQMTTQEVQEKTDVGSRSTSTLEMRGGTAADSAGKSPRTAQDEAIAVDQEWAKLDKPGMISAEAAEPLSNIARLWQGEGRIKEALVMAKLAARYGEQVEVLVLFAELLDENGELKKAVQVMQVAVQRDSSYADRLREMQNRLHTQE</sequence>
<evidence type="ECO:0000313" key="4">
    <source>
        <dbReference type="Proteomes" id="UP000287853"/>
    </source>
</evidence>
<reference evidence="3 4" key="1">
    <citation type="submission" date="2017-01" db="EMBL/GenBank/DDBJ databases">
        <title>The cable genome- insights into the physiology and evolution of filamentous bacteria capable of sulfide oxidation via long distance electron transfer.</title>
        <authorList>
            <person name="Schreiber L."/>
            <person name="Bjerg J.T."/>
            <person name="Boggild A."/>
            <person name="Van De Vossenberg J."/>
            <person name="Meysman F."/>
            <person name="Nielsen L.P."/>
            <person name="Schramm A."/>
            <person name="Kjeldsen K.U."/>
        </authorList>
    </citation>
    <scope>NUCLEOTIDE SEQUENCE [LARGE SCALE GENOMIC DNA]</scope>
    <source>
        <strain evidence="3">MCF</strain>
    </source>
</reference>